<dbReference type="InterPro" id="IPR012337">
    <property type="entry name" value="RNaseH-like_sf"/>
</dbReference>
<evidence type="ECO:0000313" key="3">
    <source>
        <dbReference type="Proteomes" id="UP001497516"/>
    </source>
</evidence>
<dbReference type="GO" id="GO:0003676">
    <property type="term" value="F:nucleic acid binding"/>
    <property type="evidence" value="ECO:0007669"/>
    <property type="project" value="InterPro"/>
</dbReference>
<dbReference type="InterPro" id="IPR002156">
    <property type="entry name" value="RNaseH_domain"/>
</dbReference>
<dbReference type="InterPro" id="IPR044730">
    <property type="entry name" value="RNase_H-like_dom_plant"/>
</dbReference>
<accession>A0AAV2ELM6</accession>
<dbReference type="Proteomes" id="UP001497516">
    <property type="component" value="Chromosome 5"/>
</dbReference>
<dbReference type="InterPro" id="IPR036397">
    <property type="entry name" value="RNaseH_sf"/>
</dbReference>
<evidence type="ECO:0000259" key="1">
    <source>
        <dbReference type="Pfam" id="PF13456"/>
    </source>
</evidence>
<organism evidence="2 3">
    <name type="scientific">Linum trigynum</name>
    <dbReference type="NCBI Taxonomy" id="586398"/>
    <lineage>
        <taxon>Eukaryota</taxon>
        <taxon>Viridiplantae</taxon>
        <taxon>Streptophyta</taxon>
        <taxon>Embryophyta</taxon>
        <taxon>Tracheophyta</taxon>
        <taxon>Spermatophyta</taxon>
        <taxon>Magnoliopsida</taxon>
        <taxon>eudicotyledons</taxon>
        <taxon>Gunneridae</taxon>
        <taxon>Pentapetalae</taxon>
        <taxon>rosids</taxon>
        <taxon>fabids</taxon>
        <taxon>Malpighiales</taxon>
        <taxon>Linaceae</taxon>
        <taxon>Linum</taxon>
    </lineage>
</organism>
<dbReference type="Gene3D" id="3.30.420.10">
    <property type="entry name" value="Ribonuclease H-like superfamily/Ribonuclease H"/>
    <property type="match status" value="1"/>
</dbReference>
<reference evidence="2 3" key="1">
    <citation type="submission" date="2024-04" db="EMBL/GenBank/DDBJ databases">
        <authorList>
            <person name="Fracassetti M."/>
        </authorList>
    </citation>
    <scope>NUCLEOTIDE SEQUENCE [LARGE SCALE GENOMIC DNA]</scope>
</reference>
<dbReference type="PANTHER" id="PTHR47074:SF73">
    <property type="entry name" value="OS04G0448401 PROTEIN"/>
    <property type="match status" value="1"/>
</dbReference>
<name>A0AAV2ELM6_9ROSI</name>
<dbReference type="SUPFAM" id="SSF53098">
    <property type="entry name" value="Ribonuclease H-like"/>
    <property type="match status" value="1"/>
</dbReference>
<dbReference type="InterPro" id="IPR052929">
    <property type="entry name" value="RNase_H-like_EbsB-rel"/>
</dbReference>
<gene>
    <name evidence="2" type="ORF">LTRI10_LOCUS27841</name>
</gene>
<dbReference type="AlphaFoldDB" id="A0AAV2ELM6"/>
<feature type="domain" description="RNase H type-1" evidence="1">
    <location>
        <begin position="21"/>
        <end position="130"/>
    </location>
</feature>
<dbReference type="CDD" id="cd06222">
    <property type="entry name" value="RNase_H_like"/>
    <property type="match status" value="1"/>
</dbReference>
<dbReference type="PANTHER" id="PTHR47074">
    <property type="entry name" value="BNAC02G40300D PROTEIN"/>
    <property type="match status" value="1"/>
</dbReference>
<dbReference type="Pfam" id="PF13456">
    <property type="entry name" value="RVT_3"/>
    <property type="match status" value="1"/>
</dbReference>
<evidence type="ECO:0000313" key="2">
    <source>
        <dbReference type="EMBL" id="CAL1386824.1"/>
    </source>
</evidence>
<sequence length="163" mass="17750">MAPPNGRIKINLDAGILPGGGAGLGAVARDSEGKFLFAAAKKAPGIYDPEDAEAMAVELGVQMAAQLNLMNPLLEMDCLNLVTDITQAERIRTEKGVICRNIRRLIGQMGEVSWQYAPREANVAAHIMAHVETIWNERSVWVDRPPIILLDQLNLDNVILPAD</sequence>
<keyword evidence="3" id="KW-1185">Reference proteome</keyword>
<proteinExistence type="predicted"/>
<protein>
    <recommendedName>
        <fullName evidence="1">RNase H type-1 domain-containing protein</fullName>
    </recommendedName>
</protein>
<dbReference type="GO" id="GO:0004523">
    <property type="term" value="F:RNA-DNA hybrid ribonuclease activity"/>
    <property type="evidence" value="ECO:0007669"/>
    <property type="project" value="InterPro"/>
</dbReference>
<dbReference type="EMBL" id="OZ034818">
    <property type="protein sequence ID" value="CAL1386824.1"/>
    <property type="molecule type" value="Genomic_DNA"/>
</dbReference>